<evidence type="ECO:0000259" key="2">
    <source>
        <dbReference type="PROSITE" id="PS00214"/>
    </source>
</evidence>
<dbReference type="AlphaFoldDB" id="A0A401SGJ6"/>
<dbReference type="OMA" id="TFECDEN"/>
<dbReference type="PRINTS" id="PR00178">
    <property type="entry name" value="FATTYACIDBP"/>
</dbReference>
<dbReference type="PANTHER" id="PTHR11955">
    <property type="entry name" value="FATTY ACID BINDING PROTEIN"/>
    <property type="match status" value="1"/>
</dbReference>
<protein>
    <recommendedName>
        <fullName evidence="2">Cytosolic fatty-acid binding proteins domain-containing protein</fullName>
    </recommendedName>
</protein>
<dbReference type="InterPro" id="IPR000463">
    <property type="entry name" value="Fatty_acid-bd"/>
</dbReference>
<keyword evidence="4" id="KW-1185">Reference proteome</keyword>
<dbReference type="Proteomes" id="UP000287033">
    <property type="component" value="Unassembled WGS sequence"/>
</dbReference>
<dbReference type="OrthoDB" id="10016075at2759"/>
<comment type="similarity">
    <text evidence="1">Belongs to the calycin superfamily. Fatty-acid binding protein (FABP) family.</text>
</comment>
<organism evidence="3 4">
    <name type="scientific">Chiloscyllium punctatum</name>
    <name type="common">Brownbanded bambooshark</name>
    <name type="synonym">Hemiscyllium punctatum</name>
    <dbReference type="NCBI Taxonomy" id="137246"/>
    <lineage>
        <taxon>Eukaryota</taxon>
        <taxon>Metazoa</taxon>
        <taxon>Chordata</taxon>
        <taxon>Craniata</taxon>
        <taxon>Vertebrata</taxon>
        <taxon>Chondrichthyes</taxon>
        <taxon>Elasmobranchii</taxon>
        <taxon>Galeomorphii</taxon>
        <taxon>Galeoidea</taxon>
        <taxon>Orectolobiformes</taxon>
        <taxon>Hemiscylliidae</taxon>
        <taxon>Chiloscyllium</taxon>
    </lineage>
</organism>
<dbReference type="Gene3D" id="2.40.128.20">
    <property type="match status" value="1"/>
</dbReference>
<comment type="caution">
    <text evidence="3">The sequence shown here is derived from an EMBL/GenBank/DDBJ whole genome shotgun (WGS) entry which is preliminary data.</text>
</comment>
<dbReference type="STRING" id="137246.A0A401SGJ6"/>
<accession>A0A401SGJ6</accession>
<evidence type="ECO:0000313" key="4">
    <source>
        <dbReference type="Proteomes" id="UP000287033"/>
    </source>
</evidence>
<evidence type="ECO:0000256" key="1">
    <source>
        <dbReference type="ARBA" id="ARBA00008390"/>
    </source>
</evidence>
<dbReference type="InterPro" id="IPR031259">
    <property type="entry name" value="ILBP"/>
</dbReference>
<gene>
    <name evidence="3" type="ORF">chiPu_0007978</name>
</gene>
<reference evidence="3 4" key="1">
    <citation type="journal article" date="2018" name="Nat. Ecol. Evol.">
        <title>Shark genomes provide insights into elasmobranch evolution and the origin of vertebrates.</title>
        <authorList>
            <person name="Hara Y"/>
            <person name="Yamaguchi K"/>
            <person name="Onimaru K"/>
            <person name="Kadota M"/>
            <person name="Koyanagi M"/>
            <person name="Keeley SD"/>
            <person name="Tatsumi K"/>
            <person name="Tanaka K"/>
            <person name="Motone F"/>
            <person name="Kageyama Y"/>
            <person name="Nozu R"/>
            <person name="Adachi N"/>
            <person name="Nishimura O"/>
            <person name="Nakagawa R"/>
            <person name="Tanegashima C"/>
            <person name="Kiyatake I"/>
            <person name="Matsumoto R"/>
            <person name="Murakumo K"/>
            <person name="Nishida K"/>
            <person name="Terakita A"/>
            <person name="Kuratani S"/>
            <person name="Sato K"/>
            <person name="Hyodo S Kuraku.S."/>
        </authorList>
    </citation>
    <scope>NUCLEOTIDE SEQUENCE [LARGE SCALE GENOMIC DNA]</scope>
</reference>
<evidence type="ECO:0000313" key="3">
    <source>
        <dbReference type="EMBL" id="GCC29536.1"/>
    </source>
</evidence>
<proteinExistence type="inferred from homology"/>
<dbReference type="GO" id="GO:0008289">
    <property type="term" value="F:lipid binding"/>
    <property type="evidence" value="ECO:0007669"/>
    <property type="project" value="InterPro"/>
</dbReference>
<dbReference type="Pfam" id="PF14651">
    <property type="entry name" value="Lipocalin_7"/>
    <property type="match status" value="1"/>
</dbReference>
<feature type="domain" description="Cytosolic fatty-acid binding proteins" evidence="2">
    <location>
        <begin position="14"/>
        <end position="31"/>
    </location>
</feature>
<name>A0A401SGJ6_CHIPU</name>
<dbReference type="InterPro" id="IPR012674">
    <property type="entry name" value="Calycin"/>
</dbReference>
<dbReference type="PROSITE" id="PS00214">
    <property type="entry name" value="FABP"/>
    <property type="match status" value="1"/>
</dbReference>
<dbReference type="SUPFAM" id="SSF50814">
    <property type="entry name" value="Lipocalins"/>
    <property type="match status" value="1"/>
</dbReference>
<sequence>MVSVYQLSKMNFTGKYTFECDENYEQFMKALGVPDDAIERGKTLKFDTEIVQNGNEFTWSQIYPCHTTTNTFIVGQESEIETLNCDKVKVTVNQDGGKLLMNFPKYIHTATIEGGKLVENSVCDGITLKRFHKKTV</sequence>
<dbReference type="EMBL" id="BEZZ01000255">
    <property type="protein sequence ID" value="GCC29536.1"/>
    <property type="molecule type" value="Genomic_DNA"/>
</dbReference>